<dbReference type="Gene3D" id="3.40.50.300">
    <property type="entry name" value="P-loop containing nucleotide triphosphate hydrolases"/>
    <property type="match status" value="1"/>
</dbReference>
<dbReference type="RefSeq" id="WP_345638177.1">
    <property type="nucleotide sequence ID" value="NZ_BAABJQ010000040.1"/>
</dbReference>
<keyword evidence="3 5" id="KW-0067">ATP-binding</keyword>
<evidence type="ECO:0000256" key="1">
    <source>
        <dbReference type="ARBA" id="ARBA00022448"/>
    </source>
</evidence>
<dbReference type="PANTHER" id="PTHR42788:SF13">
    <property type="entry name" value="ALIPHATIC SULFONATES IMPORT ATP-BINDING PROTEIN SSUB"/>
    <property type="match status" value="1"/>
</dbReference>
<dbReference type="GO" id="GO:0005524">
    <property type="term" value="F:ATP binding"/>
    <property type="evidence" value="ECO:0007669"/>
    <property type="project" value="UniProtKB-KW"/>
</dbReference>
<evidence type="ECO:0000256" key="3">
    <source>
        <dbReference type="ARBA" id="ARBA00022840"/>
    </source>
</evidence>
<dbReference type="InterPro" id="IPR017871">
    <property type="entry name" value="ABC_transporter-like_CS"/>
</dbReference>
<dbReference type="Proteomes" id="UP001501570">
    <property type="component" value="Unassembled WGS sequence"/>
</dbReference>
<gene>
    <name evidence="5" type="ORF">GCM10023322_76450</name>
</gene>
<proteinExistence type="predicted"/>
<keyword evidence="1" id="KW-0813">Transport</keyword>
<dbReference type="PROSITE" id="PS00211">
    <property type="entry name" value="ABC_TRANSPORTER_1"/>
    <property type="match status" value="1"/>
</dbReference>
<evidence type="ECO:0000313" key="6">
    <source>
        <dbReference type="Proteomes" id="UP001501570"/>
    </source>
</evidence>
<name>A0ABP9SNV5_9ACTN</name>
<keyword evidence="2" id="KW-0547">Nucleotide-binding</keyword>
<evidence type="ECO:0000259" key="4">
    <source>
        <dbReference type="PROSITE" id="PS50893"/>
    </source>
</evidence>
<dbReference type="EMBL" id="BAABJQ010000040">
    <property type="protein sequence ID" value="GAA5199867.1"/>
    <property type="molecule type" value="Genomic_DNA"/>
</dbReference>
<reference evidence="6" key="1">
    <citation type="journal article" date="2019" name="Int. J. Syst. Evol. Microbiol.">
        <title>The Global Catalogue of Microorganisms (GCM) 10K type strain sequencing project: providing services to taxonomists for standard genome sequencing and annotation.</title>
        <authorList>
            <consortium name="The Broad Institute Genomics Platform"/>
            <consortium name="The Broad Institute Genome Sequencing Center for Infectious Disease"/>
            <person name="Wu L."/>
            <person name="Ma J."/>
        </authorList>
    </citation>
    <scope>NUCLEOTIDE SEQUENCE [LARGE SCALE GENOMIC DNA]</scope>
    <source>
        <strain evidence="6">JCM 18304</strain>
    </source>
</reference>
<dbReference type="InterPro" id="IPR027417">
    <property type="entry name" value="P-loop_NTPase"/>
</dbReference>
<organism evidence="5 6">
    <name type="scientific">Rugosimonospora acidiphila</name>
    <dbReference type="NCBI Taxonomy" id="556531"/>
    <lineage>
        <taxon>Bacteria</taxon>
        <taxon>Bacillati</taxon>
        <taxon>Actinomycetota</taxon>
        <taxon>Actinomycetes</taxon>
        <taxon>Micromonosporales</taxon>
        <taxon>Micromonosporaceae</taxon>
        <taxon>Rugosimonospora</taxon>
    </lineage>
</organism>
<dbReference type="InterPro" id="IPR003593">
    <property type="entry name" value="AAA+_ATPase"/>
</dbReference>
<sequence>MNDPTVGPSHDGAGPSGSAVVIDGVSKQFTVHGRTSQALVDVALDAPRGEITSLVGPSGCGKSTVLNLIAGTIEPETGSVRHNGAPVVAINHDVAYLPQGDDLFPWRTVMDNVALPLELRRVSRAARHRQAREILALFGLAGRESSYPAQLSGGMRKRVQIARALLSGVDTLLMDEPFGALDAQLKVRMQIDLLERVHRQTGNTILFVTHDLAEAVALGDRVVVFSPGPGHVIHVENIDDLGDRSDLLSLTESPEFQRHVRTLWSLVAPELVHRSAASGATP</sequence>
<dbReference type="PANTHER" id="PTHR42788">
    <property type="entry name" value="TAURINE IMPORT ATP-BINDING PROTEIN-RELATED"/>
    <property type="match status" value="1"/>
</dbReference>
<accession>A0ABP9SNV5</accession>
<protein>
    <submittedName>
        <fullName evidence="5">ABC transporter ATP-binding protein</fullName>
    </submittedName>
</protein>
<dbReference type="InterPro" id="IPR050166">
    <property type="entry name" value="ABC_transporter_ATP-bind"/>
</dbReference>
<dbReference type="SMART" id="SM00382">
    <property type="entry name" value="AAA"/>
    <property type="match status" value="1"/>
</dbReference>
<comment type="caution">
    <text evidence="5">The sequence shown here is derived from an EMBL/GenBank/DDBJ whole genome shotgun (WGS) entry which is preliminary data.</text>
</comment>
<keyword evidence="6" id="KW-1185">Reference proteome</keyword>
<dbReference type="Pfam" id="PF00005">
    <property type="entry name" value="ABC_tran"/>
    <property type="match status" value="1"/>
</dbReference>
<feature type="domain" description="ABC transporter" evidence="4">
    <location>
        <begin position="20"/>
        <end position="252"/>
    </location>
</feature>
<evidence type="ECO:0000256" key="2">
    <source>
        <dbReference type="ARBA" id="ARBA00022741"/>
    </source>
</evidence>
<dbReference type="SUPFAM" id="SSF52540">
    <property type="entry name" value="P-loop containing nucleoside triphosphate hydrolases"/>
    <property type="match status" value="1"/>
</dbReference>
<dbReference type="CDD" id="cd03293">
    <property type="entry name" value="ABC_NrtD_SsuB_transporters"/>
    <property type="match status" value="1"/>
</dbReference>
<dbReference type="InterPro" id="IPR003439">
    <property type="entry name" value="ABC_transporter-like_ATP-bd"/>
</dbReference>
<dbReference type="PROSITE" id="PS50893">
    <property type="entry name" value="ABC_TRANSPORTER_2"/>
    <property type="match status" value="1"/>
</dbReference>
<evidence type="ECO:0000313" key="5">
    <source>
        <dbReference type="EMBL" id="GAA5199867.1"/>
    </source>
</evidence>